<organism evidence="5 6">
    <name type="scientific">Lutzomyia longipalpis</name>
    <name type="common">Sand fly</name>
    <dbReference type="NCBI Taxonomy" id="7200"/>
    <lineage>
        <taxon>Eukaryota</taxon>
        <taxon>Metazoa</taxon>
        <taxon>Ecdysozoa</taxon>
        <taxon>Arthropoda</taxon>
        <taxon>Hexapoda</taxon>
        <taxon>Insecta</taxon>
        <taxon>Pterygota</taxon>
        <taxon>Neoptera</taxon>
        <taxon>Endopterygota</taxon>
        <taxon>Diptera</taxon>
        <taxon>Nematocera</taxon>
        <taxon>Psychodoidea</taxon>
        <taxon>Psychodidae</taxon>
        <taxon>Lutzomyia</taxon>
        <taxon>Lutzomyia</taxon>
    </lineage>
</organism>
<dbReference type="VEuPathDB" id="VectorBase:LLOJ001467"/>
<dbReference type="InterPro" id="IPR017996">
    <property type="entry name" value="MRJP/yellow-related"/>
</dbReference>
<comment type="similarity">
    <text evidence="2">Belongs to the major royal jelly protein family.</text>
</comment>
<dbReference type="AlphaFoldDB" id="A0A1B0CBG8"/>
<sequence>MKKPKKLKGLLITLRIVHERREAIIVSESDEPTRPDEEFPVKETGNFVSVHHPVVDDVCNRVWFVDTGVLNYQEEKIEIQIPSLWIIDLPRVKCGKGPYNIHRHFKIPKSVVADGSGLRTVALDYTNTGACNDVFAYFPNSFTGEINVYDYKNNKAWSFHDHYSFFPMWKKFIHGTM</sequence>
<keyword evidence="4" id="KW-0732">Signal</keyword>
<dbReference type="Proteomes" id="UP000092461">
    <property type="component" value="Unassembled WGS sequence"/>
</dbReference>
<proteinExistence type="inferred from homology"/>
<name>A0A1B0CBG8_LUTLO</name>
<evidence type="ECO:0008006" key="7">
    <source>
        <dbReference type="Google" id="ProtNLM"/>
    </source>
</evidence>
<evidence type="ECO:0000313" key="5">
    <source>
        <dbReference type="EnsemblMetazoa" id="LLOJ001467-PA"/>
    </source>
</evidence>
<keyword evidence="3" id="KW-0964">Secreted</keyword>
<comment type="subcellular location">
    <subcellularLocation>
        <location evidence="1">Secreted</location>
    </subcellularLocation>
</comment>
<evidence type="ECO:0000313" key="6">
    <source>
        <dbReference type="Proteomes" id="UP000092461"/>
    </source>
</evidence>
<keyword evidence="6" id="KW-1185">Reference proteome</keyword>
<dbReference type="EMBL" id="AJWK01005143">
    <property type="status" value="NOT_ANNOTATED_CDS"/>
    <property type="molecule type" value="Genomic_DNA"/>
</dbReference>
<dbReference type="VEuPathDB" id="VectorBase:LLONM1_007203"/>
<dbReference type="Pfam" id="PF03022">
    <property type="entry name" value="MRJP"/>
    <property type="match status" value="1"/>
</dbReference>
<reference evidence="5" key="1">
    <citation type="submission" date="2020-05" db="UniProtKB">
        <authorList>
            <consortium name="EnsemblMetazoa"/>
        </authorList>
    </citation>
    <scope>IDENTIFICATION</scope>
    <source>
        <strain evidence="5">Jacobina</strain>
    </source>
</reference>
<dbReference type="Gene3D" id="2.120.10.30">
    <property type="entry name" value="TolB, C-terminal domain"/>
    <property type="match status" value="1"/>
</dbReference>
<evidence type="ECO:0000256" key="3">
    <source>
        <dbReference type="ARBA" id="ARBA00022525"/>
    </source>
</evidence>
<evidence type="ECO:0000256" key="1">
    <source>
        <dbReference type="ARBA" id="ARBA00004613"/>
    </source>
</evidence>
<dbReference type="EMBL" id="AJWK01005144">
    <property type="status" value="NOT_ANNOTATED_CDS"/>
    <property type="molecule type" value="Genomic_DNA"/>
</dbReference>
<evidence type="ECO:0000256" key="2">
    <source>
        <dbReference type="ARBA" id="ARBA00009127"/>
    </source>
</evidence>
<dbReference type="PANTHER" id="PTHR10009:SF10">
    <property type="entry name" value="L-DOPACHROME TAUTOMERASE YELLOW-F-RELATED"/>
    <property type="match status" value="1"/>
</dbReference>
<evidence type="ECO:0000256" key="4">
    <source>
        <dbReference type="ARBA" id="ARBA00022729"/>
    </source>
</evidence>
<protein>
    <recommendedName>
        <fullName evidence="7">Major royal jelly protein</fullName>
    </recommendedName>
</protein>
<accession>A0A1B0CBG8</accession>
<dbReference type="EnsemblMetazoa" id="LLOJ001467-RA">
    <property type="protein sequence ID" value="LLOJ001467-PA"/>
    <property type="gene ID" value="LLOJ001467"/>
</dbReference>
<dbReference type="InterPro" id="IPR011042">
    <property type="entry name" value="6-blade_b-propeller_TolB-like"/>
</dbReference>
<dbReference type="GO" id="GO:0005576">
    <property type="term" value="C:extracellular region"/>
    <property type="evidence" value="ECO:0007669"/>
    <property type="project" value="UniProtKB-SubCell"/>
</dbReference>
<dbReference type="PANTHER" id="PTHR10009">
    <property type="entry name" value="PROTEIN YELLOW-RELATED"/>
    <property type="match status" value="1"/>
</dbReference>